<organism evidence="3 4">
    <name type="scientific">Camellia sinensis var. sinensis</name>
    <name type="common">China tea</name>
    <dbReference type="NCBI Taxonomy" id="542762"/>
    <lineage>
        <taxon>Eukaryota</taxon>
        <taxon>Viridiplantae</taxon>
        <taxon>Streptophyta</taxon>
        <taxon>Embryophyta</taxon>
        <taxon>Tracheophyta</taxon>
        <taxon>Spermatophyta</taxon>
        <taxon>Magnoliopsida</taxon>
        <taxon>eudicotyledons</taxon>
        <taxon>Gunneridae</taxon>
        <taxon>Pentapetalae</taxon>
        <taxon>asterids</taxon>
        <taxon>Ericales</taxon>
        <taxon>Theaceae</taxon>
        <taxon>Camellia</taxon>
    </lineage>
</organism>
<evidence type="ECO:0000313" key="4">
    <source>
        <dbReference type="Proteomes" id="UP000306102"/>
    </source>
</evidence>
<name>A0A4S4DH62_CAMSN</name>
<feature type="transmembrane region" description="Helical" evidence="2">
    <location>
        <begin position="615"/>
        <end position="634"/>
    </location>
</feature>
<dbReference type="InterPro" id="IPR050317">
    <property type="entry name" value="Plant_Fungal_Acyltransferase"/>
</dbReference>
<dbReference type="GO" id="GO:0016747">
    <property type="term" value="F:acyltransferase activity, transferring groups other than amino-acyl groups"/>
    <property type="evidence" value="ECO:0007669"/>
    <property type="project" value="TreeGrafter"/>
</dbReference>
<proteinExistence type="inferred from homology"/>
<keyword evidence="2" id="KW-0472">Membrane</keyword>
<dbReference type="Proteomes" id="UP000306102">
    <property type="component" value="Unassembled WGS sequence"/>
</dbReference>
<comment type="caution">
    <text evidence="3">The sequence shown here is derived from an EMBL/GenBank/DDBJ whole genome shotgun (WGS) entry which is preliminary data.</text>
</comment>
<accession>A0A4S4DH62</accession>
<keyword evidence="2" id="KW-1133">Transmembrane helix</keyword>
<dbReference type="PANTHER" id="PTHR31642">
    <property type="entry name" value="TRICHOTHECENE 3-O-ACETYLTRANSFERASE"/>
    <property type="match status" value="1"/>
</dbReference>
<dbReference type="Gene3D" id="3.30.559.10">
    <property type="entry name" value="Chloramphenicol acetyltransferase-like domain"/>
    <property type="match status" value="2"/>
</dbReference>
<evidence type="ECO:0000256" key="1">
    <source>
        <dbReference type="ARBA" id="ARBA00009861"/>
    </source>
</evidence>
<sequence length="645" mass="71793">MGLNGGFTVVVKRREVVAAVLPMQEHWLPMSNLDLLLPPLDVGVFFCYKKEPIKIKANEDCRVAILKKALAQALISFYAFAGEVVENGLGEPEVLCNNRGVDFIHAYADVELKNVDLHHPYDSVHGKFVPLKNQGVLCIQVTELKCGALVIGCTFDHRVADAHSANMFFVSWAEIAHAKPISHIPCFRRSLLNSRRPGYYDRSINNIYVFISSLPPPKLVEDPEPTEDSLQSRIYCIVSEELNRLQSQATSSNGIKRSKLVSFSAFLWKLIAFADKSESDSNKRCKIGVVVDGRGRLKLNNNINADHELEKYFGNVLSIPYGEASIGELNAMHLSKVAELVHDCLEGAATEEHFLGLIDWVEFHRPEKAIVRVYCKETDDGTAMVVSSGQRFPVSKIDFGWGKPSFGSYHFPWGGQTGYVMPMPSSSRDENGVFVLNLRFQSVEVGTRANGGGYIMVVKAREKGSSKRKGEGGSDKRVWERIAMCLRLMRIHSKAPPCCSSQAHSRAPYCNLYYIRIQVTITVSIPNQSGTISIEELSSLLCSEALHMDSKKVKPKCTTEADPLLEVAEKTDHLAPILAPIKVMADLTLDCLEAEKEKEEKKKEGIPQSATHDAAATHLPFLFLFFFFFLLLYLTETTNPPSPPP</sequence>
<dbReference type="AlphaFoldDB" id="A0A4S4DH62"/>
<reference evidence="3 4" key="1">
    <citation type="journal article" date="2018" name="Proc. Natl. Acad. Sci. U.S.A.">
        <title>Draft genome sequence of Camellia sinensis var. sinensis provides insights into the evolution of the tea genome and tea quality.</title>
        <authorList>
            <person name="Wei C."/>
            <person name="Yang H."/>
            <person name="Wang S."/>
            <person name="Zhao J."/>
            <person name="Liu C."/>
            <person name="Gao L."/>
            <person name="Xia E."/>
            <person name="Lu Y."/>
            <person name="Tai Y."/>
            <person name="She G."/>
            <person name="Sun J."/>
            <person name="Cao H."/>
            <person name="Tong W."/>
            <person name="Gao Q."/>
            <person name="Li Y."/>
            <person name="Deng W."/>
            <person name="Jiang X."/>
            <person name="Wang W."/>
            <person name="Chen Q."/>
            <person name="Zhang S."/>
            <person name="Li H."/>
            <person name="Wu J."/>
            <person name="Wang P."/>
            <person name="Li P."/>
            <person name="Shi C."/>
            <person name="Zheng F."/>
            <person name="Jian J."/>
            <person name="Huang B."/>
            <person name="Shan D."/>
            <person name="Shi M."/>
            <person name="Fang C."/>
            <person name="Yue Y."/>
            <person name="Li F."/>
            <person name="Li D."/>
            <person name="Wei S."/>
            <person name="Han B."/>
            <person name="Jiang C."/>
            <person name="Yin Y."/>
            <person name="Xia T."/>
            <person name="Zhang Z."/>
            <person name="Bennetzen J.L."/>
            <person name="Zhao S."/>
            <person name="Wan X."/>
        </authorList>
    </citation>
    <scope>NUCLEOTIDE SEQUENCE [LARGE SCALE GENOMIC DNA]</scope>
    <source>
        <strain evidence="4">cv. Shuchazao</strain>
        <tissue evidence="3">Leaf</tissue>
    </source>
</reference>
<dbReference type="EMBL" id="SDRB02011247">
    <property type="protein sequence ID" value="THG02102.1"/>
    <property type="molecule type" value="Genomic_DNA"/>
</dbReference>
<dbReference type="InterPro" id="IPR023213">
    <property type="entry name" value="CAT-like_dom_sf"/>
</dbReference>
<dbReference type="Pfam" id="PF02458">
    <property type="entry name" value="Transferase"/>
    <property type="match status" value="1"/>
</dbReference>
<evidence type="ECO:0000256" key="2">
    <source>
        <dbReference type="SAM" id="Phobius"/>
    </source>
</evidence>
<dbReference type="PANTHER" id="PTHR31642:SF266">
    <property type="entry name" value="HXXXD-TYPE ACYL-TRANSFERASE FAMILY PROTEIN"/>
    <property type="match status" value="1"/>
</dbReference>
<keyword evidence="2" id="KW-0812">Transmembrane</keyword>
<keyword evidence="4" id="KW-1185">Reference proteome</keyword>
<gene>
    <name evidence="3" type="ORF">TEA_020134</name>
</gene>
<protein>
    <submittedName>
        <fullName evidence="3">Uncharacterized protein</fullName>
    </submittedName>
</protein>
<evidence type="ECO:0000313" key="3">
    <source>
        <dbReference type="EMBL" id="THG02102.1"/>
    </source>
</evidence>
<comment type="similarity">
    <text evidence="1">Belongs to the plant acyltransferase family.</text>
</comment>